<evidence type="ECO:0000313" key="2">
    <source>
        <dbReference type="EMBL" id="KAK3767282.1"/>
    </source>
</evidence>
<dbReference type="SUPFAM" id="SSF63712">
    <property type="entry name" value="Nicotinic receptor ligand binding domain-like"/>
    <property type="match status" value="1"/>
</dbReference>
<dbReference type="CDD" id="cd18989">
    <property type="entry name" value="LGIC_ECD_cation"/>
    <property type="match status" value="1"/>
</dbReference>
<protein>
    <recommendedName>
        <fullName evidence="1">Neurotransmitter-gated ion-channel ligand-binding domain-containing protein</fullName>
    </recommendedName>
</protein>
<evidence type="ECO:0000313" key="3">
    <source>
        <dbReference type="Proteomes" id="UP001283361"/>
    </source>
</evidence>
<dbReference type="Proteomes" id="UP001283361">
    <property type="component" value="Unassembled WGS sequence"/>
</dbReference>
<comment type="caution">
    <text evidence="2">The sequence shown here is derived from an EMBL/GenBank/DDBJ whole genome shotgun (WGS) entry which is preliminary data.</text>
</comment>
<dbReference type="InterPro" id="IPR006202">
    <property type="entry name" value="Neur_chan_lig-bd"/>
</dbReference>
<dbReference type="AlphaFoldDB" id="A0AAE1DE91"/>
<reference evidence="2" key="1">
    <citation type="journal article" date="2023" name="G3 (Bethesda)">
        <title>A reference genome for the long-term kleptoplast-retaining sea slug Elysia crispata morphotype clarki.</title>
        <authorList>
            <person name="Eastman K.E."/>
            <person name="Pendleton A.L."/>
            <person name="Shaikh M.A."/>
            <person name="Suttiyut T."/>
            <person name="Ogas R."/>
            <person name="Tomko P."/>
            <person name="Gavelis G."/>
            <person name="Widhalm J.R."/>
            <person name="Wisecaver J.H."/>
        </authorList>
    </citation>
    <scope>NUCLEOTIDE SEQUENCE</scope>
    <source>
        <strain evidence="2">ECLA1</strain>
    </source>
</reference>
<dbReference type="InterPro" id="IPR036734">
    <property type="entry name" value="Neur_chan_lig-bd_sf"/>
</dbReference>
<organism evidence="2 3">
    <name type="scientific">Elysia crispata</name>
    <name type="common">lettuce slug</name>
    <dbReference type="NCBI Taxonomy" id="231223"/>
    <lineage>
        <taxon>Eukaryota</taxon>
        <taxon>Metazoa</taxon>
        <taxon>Spiralia</taxon>
        <taxon>Lophotrochozoa</taxon>
        <taxon>Mollusca</taxon>
        <taxon>Gastropoda</taxon>
        <taxon>Heterobranchia</taxon>
        <taxon>Euthyneura</taxon>
        <taxon>Panpulmonata</taxon>
        <taxon>Sacoglossa</taxon>
        <taxon>Placobranchoidea</taxon>
        <taxon>Plakobranchidae</taxon>
        <taxon>Elysia</taxon>
    </lineage>
</organism>
<name>A0AAE1DE91_9GAST</name>
<dbReference type="PANTHER" id="PTHR18945">
    <property type="entry name" value="NEUROTRANSMITTER GATED ION CHANNEL"/>
    <property type="match status" value="1"/>
</dbReference>
<feature type="non-terminal residue" evidence="2">
    <location>
        <position position="329"/>
    </location>
</feature>
<keyword evidence="3" id="KW-1185">Reference proteome</keyword>
<dbReference type="Pfam" id="PF02931">
    <property type="entry name" value="Neur_chan_LBD"/>
    <property type="match status" value="1"/>
</dbReference>
<dbReference type="GO" id="GO:0005230">
    <property type="term" value="F:extracellular ligand-gated monoatomic ion channel activity"/>
    <property type="evidence" value="ECO:0007669"/>
    <property type="project" value="InterPro"/>
</dbReference>
<dbReference type="GO" id="GO:0004888">
    <property type="term" value="F:transmembrane signaling receptor activity"/>
    <property type="evidence" value="ECO:0007669"/>
    <property type="project" value="InterPro"/>
</dbReference>
<feature type="domain" description="Neurotransmitter-gated ion-channel ligand-binding" evidence="1">
    <location>
        <begin position="84"/>
        <end position="261"/>
    </location>
</feature>
<dbReference type="Gene3D" id="2.70.170.10">
    <property type="entry name" value="Neurotransmitter-gated ion-channel ligand-binding domain"/>
    <property type="match status" value="1"/>
</dbReference>
<evidence type="ECO:0000259" key="1">
    <source>
        <dbReference type="Pfam" id="PF02931"/>
    </source>
</evidence>
<proteinExistence type="predicted"/>
<accession>A0AAE1DE91</accession>
<dbReference type="EMBL" id="JAWDGP010004164">
    <property type="protein sequence ID" value="KAK3767282.1"/>
    <property type="molecule type" value="Genomic_DNA"/>
</dbReference>
<dbReference type="InterPro" id="IPR006201">
    <property type="entry name" value="Neur_channel"/>
</dbReference>
<gene>
    <name evidence="2" type="ORF">RRG08_065666</name>
</gene>
<sequence>HGSSLPSWPSVQLQAKRLVTDKALVTGKASGYWQMREGKWNITCFILFHCCGPLRSFCLRGLNSSDPKEQWLTDKYEEETEQTFELKFHKYNRWVRPPQRYVNVTVEMEVQRIKFLDVLRQELQTVIGMEMTWFDSRLSWTPIRVHQIMTNTSSVWTPDLLFLNSVSPTQSLLPGIVRIKKDGIIAWTRKEVVTTSCETSLNAETQTCPLKLGFMSNIKEKQNDRFIDQDKSFVLTSDDLRSHEWDLHSISLDFDTENDTSLPLEMDIDMTVNRLNVEGGNSGNPSYSTVQGCSANCRNAAPYRHRLFGQEQYGAGLLFLLISLLLIHS</sequence>
<dbReference type="GO" id="GO:0016020">
    <property type="term" value="C:membrane"/>
    <property type="evidence" value="ECO:0007669"/>
    <property type="project" value="InterPro"/>
</dbReference>